<evidence type="ECO:0000256" key="13">
    <source>
        <dbReference type="SAM" id="Phobius"/>
    </source>
</evidence>
<keyword evidence="7" id="KW-0915">Sodium</keyword>
<evidence type="ECO:0000256" key="5">
    <source>
        <dbReference type="ARBA" id="ARBA00022692"/>
    </source>
</evidence>
<sequence>MSKIPKNISEKTQEKNNYFYENEILPDFQARWVATLKQRKSVFKHYPNHIGMPIISAKSNAGKYFVEFASSSSVHGLNHLVAPNRHPVETFLAVLCILGALLCLIFLSFLLWGRYQNNATVIVVDTDRDHFVTLKPALFICPVPSVELKKIPHVFKKHGIKHTSEAEQFFVFLGNITYENMMNTPIFDEVPANKWLEILYDLKKDISSNILKANDPYETWVMTERGACLTTRSVFAIYATLNYWKNDNWTIIPIPDKLPLYEYNVDGTQENFVVEHMALIAACDPFELVIYDTAMRWVKPRMLQRAIMSITQINMNANVKELRTHQRNCKVYNDGGLKTWPVYTRNMCITECRMKVIQDKCNCRPHFARPIEGVDTCNSTQLRCIGKATQSLFLLQYPPRSCECVPNCNVFTYQIRDSEDTELNDTPISVSVMTLIVELPQIIYHRALLYGFHDFLTGVGGAAGLFLGASVLSFVEIFYHGTLHLYFYVKRMKQRRKKKAISIYN</sequence>
<dbReference type="GO" id="GO:0015280">
    <property type="term" value="F:ligand-gated sodium channel activity"/>
    <property type="evidence" value="ECO:0007669"/>
    <property type="project" value="TreeGrafter"/>
</dbReference>
<evidence type="ECO:0000256" key="12">
    <source>
        <dbReference type="RuleBase" id="RU000679"/>
    </source>
</evidence>
<dbReference type="Gene3D" id="1.10.287.770">
    <property type="entry name" value="YojJ-like"/>
    <property type="match status" value="1"/>
</dbReference>
<evidence type="ECO:0000256" key="8">
    <source>
        <dbReference type="ARBA" id="ARBA00023065"/>
    </source>
</evidence>
<keyword evidence="10 12" id="KW-0739">Sodium transport</keyword>
<protein>
    <submittedName>
        <fullName evidence="15">Pickpocket protein 19-like</fullName>
    </submittedName>
</protein>
<comment type="similarity">
    <text evidence="2 12">Belongs to the amiloride-sensitive sodium channel (TC 1.A.6) family.</text>
</comment>
<keyword evidence="8 12" id="KW-0406">Ion transport</keyword>
<evidence type="ECO:0000313" key="15">
    <source>
        <dbReference type="RefSeq" id="XP_033353090.1"/>
    </source>
</evidence>
<dbReference type="PANTHER" id="PTHR11690">
    <property type="entry name" value="AMILORIDE-SENSITIVE SODIUM CHANNEL-RELATED"/>
    <property type="match status" value="1"/>
</dbReference>
<evidence type="ECO:0000256" key="3">
    <source>
        <dbReference type="ARBA" id="ARBA00022448"/>
    </source>
</evidence>
<keyword evidence="3 12" id="KW-0813">Transport</keyword>
<keyword evidence="4 12" id="KW-0894">Sodium channel</keyword>
<dbReference type="Gene3D" id="1.10.287.820">
    <property type="entry name" value="Acid-sensing ion channel domain"/>
    <property type="match status" value="1"/>
</dbReference>
<reference evidence="15" key="1">
    <citation type="submission" date="2025-08" db="UniProtKB">
        <authorList>
            <consortium name="RefSeq"/>
        </authorList>
    </citation>
    <scope>IDENTIFICATION</scope>
    <source>
        <tissue evidence="15">Muscle</tissue>
    </source>
</reference>
<evidence type="ECO:0000256" key="10">
    <source>
        <dbReference type="ARBA" id="ARBA00023201"/>
    </source>
</evidence>
<keyword evidence="5 12" id="KW-0812">Transmembrane</keyword>
<gene>
    <name evidence="15" type="primary">LOC117235306</name>
</gene>
<evidence type="ECO:0000256" key="4">
    <source>
        <dbReference type="ARBA" id="ARBA00022461"/>
    </source>
</evidence>
<dbReference type="Proteomes" id="UP000504631">
    <property type="component" value="Unplaced"/>
</dbReference>
<dbReference type="GO" id="GO:0005886">
    <property type="term" value="C:plasma membrane"/>
    <property type="evidence" value="ECO:0007669"/>
    <property type="project" value="TreeGrafter"/>
</dbReference>
<dbReference type="GeneID" id="117235306"/>
<evidence type="ECO:0000256" key="6">
    <source>
        <dbReference type="ARBA" id="ARBA00022989"/>
    </source>
</evidence>
<name>A0A6J3KJF2_9HYME</name>
<accession>A0A6J3KJF2</accession>
<proteinExistence type="inferred from homology"/>
<organism evidence="14 15">
    <name type="scientific">Bombus vosnesenskii</name>
    <dbReference type="NCBI Taxonomy" id="207650"/>
    <lineage>
        <taxon>Eukaryota</taxon>
        <taxon>Metazoa</taxon>
        <taxon>Ecdysozoa</taxon>
        <taxon>Arthropoda</taxon>
        <taxon>Hexapoda</taxon>
        <taxon>Insecta</taxon>
        <taxon>Pterygota</taxon>
        <taxon>Neoptera</taxon>
        <taxon>Endopterygota</taxon>
        <taxon>Hymenoptera</taxon>
        <taxon>Apocrita</taxon>
        <taxon>Aculeata</taxon>
        <taxon>Apoidea</taxon>
        <taxon>Anthophila</taxon>
        <taxon>Apidae</taxon>
        <taxon>Bombus</taxon>
        <taxon>Pyrobombus</taxon>
    </lineage>
</organism>
<dbReference type="RefSeq" id="XP_033353090.1">
    <property type="nucleotide sequence ID" value="XM_033497199.1"/>
</dbReference>
<dbReference type="AlphaFoldDB" id="A0A6J3KJF2"/>
<dbReference type="PANTHER" id="PTHR11690:SF240">
    <property type="entry name" value="PICKPOCKET 25-RELATED"/>
    <property type="match status" value="1"/>
</dbReference>
<feature type="transmembrane region" description="Helical" evidence="13">
    <location>
        <begin position="465"/>
        <end position="489"/>
    </location>
</feature>
<keyword evidence="14" id="KW-1185">Reference proteome</keyword>
<keyword evidence="9 13" id="KW-0472">Membrane</keyword>
<evidence type="ECO:0000256" key="2">
    <source>
        <dbReference type="ARBA" id="ARBA00007193"/>
    </source>
</evidence>
<keyword evidence="11 12" id="KW-0407">Ion channel</keyword>
<evidence type="ECO:0000256" key="1">
    <source>
        <dbReference type="ARBA" id="ARBA00004141"/>
    </source>
</evidence>
<dbReference type="InterPro" id="IPR001873">
    <property type="entry name" value="ENaC"/>
</dbReference>
<evidence type="ECO:0000256" key="7">
    <source>
        <dbReference type="ARBA" id="ARBA00023053"/>
    </source>
</evidence>
<feature type="transmembrane region" description="Helical" evidence="13">
    <location>
        <begin position="91"/>
        <end position="112"/>
    </location>
</feature>
<evidence type="ECO:0000313" key="14">
    <source>
        <dbReference type="Proteomes" id="UP000504631"/>
    </source>
</evidence>
<dbReference type="KEGG" id="bvk:117235306"/>
<evidence type="ECO:0000256" key="9">
    <source>
        <dbReference type="ARBA" id="ARBA00023136"/>
    </source>
</evidence>
<keyword evidence="6 13" id="KW-1133">Transmembrane helix</keyword>
<comment type="subcellular location">
    <subcellularLocation>
        <location evidence="1">Membrane</location>
        <topology evidence="1">Multi-pass membrane protein</topology>
    </subcellularLocation>
</comment>
<evidence type="ECO:0000256" key="11">
    <source>
        <dbReference type="ARBA" id="ARBA00023303"/>
    </source>
</evidence>
<dbReference type="Pfam" id="PF00858">
    <property type="entry name" value="ASC"/>
    <property type="match status" value="1"/>
</dbReference>